<dbReference type="PATRIC" id="fig|1618413.3.peg.343"/>
<dbReference type="AlphaFoldDB" id="A0A0G1M3E7"/>
<reference evidence="2 3" key="1">
    <citation type="journal article" date="2015" name="Nature">
        <title>rRNA introns, odd ribosomes, and small enigmatic genomes across a large radiation of phyla.</title>
        <authorList>
            <person name="Brown C.T."/>
            <person name="Hug L.A."/>
            <person name="Thomas B.C."/>
            <person name="Sharon I."/>
            <person name="Castelle C.J."/>
            <person name="Singh A."/>
            <person name="Wilkins M.J."/>
            <person name="Williams K.H."/>
            <person name="Banfield J.F."/>
        </authorList>
    </citation>
    <scope>NUCLEOTIDE SEQUENCE [LARGE SCALE GENOMIC DNA]</scope>
</reference>
<dbReference type="InterPro" id="IPR009000">
    <property type="entry name" value="Transl_B-barrel_sf"/>
</dbReference>
<comment type="caution">
    <text evidence="2">The sequence shown here is derived from an EMBL/GenBank/DDBJ whole genome shotgun (WGS) entry which is preliminary data.</text>
</comment>
<proteinExistence type="predicted"/>
<dbReference type="Proteomes" id="UP000033901">
    <property type="component" value="Unassembled WGS sequence"/>
</dbReference>
<dbReference type="Gene3D" id="2.40.30.10">
    <property type="entry name" value="Translation factors"/>
    <property type="match status" value="1"/>
</dbReference>
<dbReference type="EMBL" id="LCIZ01000026">
    <property type="protein sequence ID" value="KKT66449.1"/>
    <property type="molecule type" value="Genomic_DNA"/>
</dbReference>
<evidence type="ECO:0008006" key="4">
    <source>
        <dbReference type="Google" id="ProtNLM"/>
    </source>
</evidence>
<evidence type="ECO:0000256" key="1">
    <source>
        <dbReference type="SAM" id="MobiDB-lite"/>
    </source>
</evidence>
<gene>
    <name evidence="2" type="ORF">UW61_C0026G0001</name>
</gene>
<feature type="region of interest" description="Disordered" evidence="1">
    <location>
        <begin position="56"/>
        <end position="85"/>
    </location>
</feature>
<sequence length="85" mass="8740">RVTLKNLQVVSVNPETNEIDISGPVPGIPGGLLTIKRLSEGKLEGIQEVQAQVVEGEAPAGEGVGEVKAETPTEVAPKGGQNEQG</sequence>
<feature type="non-terminal residue" evidence="2">
    <location>
        <position position="1"/>
    </location>
</feature>
<accession>A0A0G1M3E7</accession>
<name>A0A0G1M3E7_9BACT</name>
<evidence type="ECO:0000313" key="3">
    <source>
        <dbReference type="Proteomes" id="UP000033901"/>
    </source>
</evidence>
<dbReference type="SUPFAM" id="SSF50447">
    <property type="entry name" value="Translation proteins"/>
    <property type="match status" value="1"/>
</dbReference>
<evidence type="ECO:0000313" key="2">
    <source>
        <dbReference type="EMBL" id="KKT66449.1"/>
    </source>
</evidence>
<protein>
    <recommendedName>
        <fullName evidence="4">50S ribosomal protein L3</fullName>
    </recommendedName>
</protein>
<organism evidence="2 3">
    <name type="scientific">Candidatus Curtissbacteria bacterium GW2011_GWC1_44_33</name>
    <dbReference type="NCBI Taxonomy" id="1618413"/>
    <lineage>
        <taxon>Bacteria</taxon>
        <taxon>Candidatus Curtissiibacteriota</taxon>
    </lineage>
</organism>